<evidence type="ECO:0000256" key="1">
    <source>
        <dbReference type="ARBA" id="ARBA00022468"/>
    </source>
</evidence>
<evidence type="ECO:0000256" key="2">
    <source>
        <dbReference type="PROSITE-ProRule" id="PRU00191"/>
    </source>
</evidence>
<organism evidence="4 5">
    <name type="scientific">Protopolystoma xenopodis</name>
    <dbReference type="NCBI Taxonomy" id="117903"/>
    <lineage>
        <taxon>Eukaryota</taxon>
        <taxon>Metazoa</taxon>
        <taxon>Spiralia</taxon>
        <taxon>Lophotrochozoa</taxon>
        <taxon>Platyhelminthes</taxon>
        <taxon>Monogenea</taxon>
        <taxon>Polyopisthocotylea</taxon>
        <taxon>Polystomatidea</taxon>
        <taxon>Polystomatidae</taxon>
        <taxon>Protopolystoma</taxon>
    </lineage>
</organism>
<dbReference type="OrthoDB" id="3196451at2759"/>
<dbReference type="EMBL" id="CAAALY010117912">
    <property type="protein sequence ID" value="VEL31034.1"/>
    <property type="molecule type" value="Genomic_DNA"/>
</dbReference>
<feature type="non-terminal residue" evidence="4">
    <location>
        <position position="184"/>
    </location>
</feature>
<name>A0A3S5CRQ8_9PLAT</name>
<evidence type="ECO:0000313" key="4">
    <source>
        <dbReference type="EMBL" id="VEL31034.1"/>
    </source>
</evidence>
<keyword evidence="1" id="KW-0343">GTPase activation</keyword>
<evidence type="ECO:0000313" key="5">
    <source>
        <dbReference type="Proteomes" id="UP000784294"/>
    </source>
</evidence>
<dbReference type="AlphaFoldDB" id="A0A3S5CRQ8"/>
<dbReference type="Pfam" id="PF00017">
    <property type="entry name" value="SH2"/>
    <property type="match status" value="1"/>
</dbReference>
<dbReference type="PANTHER" id="PTHR46075:SF2">
    <property type="entry name" value="RHO GTPASE ACTIVATING PROTEIN AT 5A, ISOFORM A"/>
    <property type="match status" value="1"/>
</dbReference>
<keyword evidence="5" id="KW-1185">Reference proteome</keyword>
<dbReference type="InterPro" id="IPR000980">
    <property type="entry name" value="SH2"/>
</dbReference>
<dbReference type="SUPFAM" id="SSF55550">
    <property type="entry name" value="SH2 domain"/>
    <property type="match status" value="1"/>
</dbReference>
<keyword evidence="2" id="KW-0727">SH2 domain</keyword>
<dbReference type="GO" id="GO:0005096">
    <property type="term" value="F:GTPase activator activity"/>
    <property type="evidence" value="ECO:0007669"/>
    <property type="project" value="UniProtKB-KW"/>
</dbReference>
<protein>
    <recommendedName>
        <fullName evidence="3">SH2 domain-containing protein</fullName>
    </recommendedName>
</protein>
<dbReference type="PANTHER" id="PTHR46075">
    <property type="entry name" value="CHIMERIN FAMILY MEMBER"/>
    <property type="match status" value="1"/>
</dbReference>
<dbReference type="InterPro" id="IPR051854">
    <property type="entry name" value="Rho-type_GAP"/>
</dbReference>
<sequence>MIDRRVEIRIWQNRRKFVFISNLPLVYNLQKEAPKPIAIICTCPTESFPQYGDVYHGSITRSETERLLENAPSGSYLIRASKREEGAVTLVIRFVHSFDGQTKNFKLNYDGENMLHYVGEQRFDSVELLVADGLIHFYVESRGADVLARMAEASNYEMSPYYKARYQLVHPSADRDNCIKLSSS</sequence>
<evidence type="ECO:0000259" key="3">
    <source>
        <dbReference type="PROSITE" id="PS50001"/>
    </source>
</evidence>
<comment type="caution">
    <text evidence="4">The sequence shown here is derived from an EMBL/GenBank/DDBJ whole genome shotgun (WGS) entry which is preliminary data.</text>
</comment>
<proteinExistence type="predicted"/>
<feature type="domain" description="SH2" evidence="3">
    <location>
        <begin position="54"/>
        <end position="130"/>
    </location>
</feature>
<dbReference type="Proteomes" id="UP000784294">
    <property type="component" value="Unassembled WGS sequence"/>
</dbReference>
<reference evidence="4" key="1">
    <citation type="submission" date="2018-11" db="EMBL/GenBank/DDBJ databases">
        <authorList>
            <consortium name="Pathogen Informatics"/>
        </authorList>
    </citation>
    <scope>NUCLEOTIDE SEQUENCE</scope>
</reference>
<dbReference type="InterPro" id="IPR036860">
    <property type="entry name" value="SH2_dom_sf"/>
</dbReference>
<accession>A0A3S5CRQ8</accession>
<gene>
    <name evidence="4" type="ORF">PXEA_LOCUS24474</name>
</gene>
<dbReference type="Gene3D" id="3.30.505.10">
    <property type="entry name" value="SH2 domain"/>
    <property type="match status" value="1"/>
</dbReference>
<dbReference type="SMART" id="SM00252">
    <property type="entry name" value="SH2"/>
    <property type="match status" value="1"/>
</dbReference>
<dbReference type="PROSITE" id="PS50001">
    <property type="entry name" value="SH2"/>
    <property type="match status" value="1"/>
</dbReference>